<dbReference type="Pfam" id="PF08402">
    <property type="entry name" value="TOBE_2"/>
    <property type="match status" value="1"/>
</dbReference>
<dbReference type="PROSITE" id="PS50893">
    <property type="entry name" value="ABC_TRANSPORTER_2"/>
    <property type="match status" value="1"/>
</dbReference>
<evidence type="ECO:0000256" key="7">
    <source>
        <dbReference type="RuleBase" id="RU364083"/>
    </source>
</evidence>
<protein>
    <recommendedName>
        <fullName evidence="7">Spermidine/putrescine import ATP-binding protein PotA</fullName>
        <ecNumber evidence="7">7.6.2.11</ecNumber>
    </recommendedName>
</protein>
<keyword evidence="6 7" id="KW-0472">Membrane</keyword>
<evidence type="ECO:0000313" key="9">
    <source>
        <dbReference type="EMBL" id="CDQ22914.1"/>
    </source>
</evidence>
<sequence length="360" mass="40674">MSSVTLSNITKRFGDFTAVKNLDLVIKEGEFFTFLGPSGCGKTTTLRMIAGFYYPTEGKVKFNEKDMTTVSPENRNTGMVFQNYALFPHMTVFENVAFGLKVRKKKKVEIKKRVEDVLEKVRLKPFIDRQVSQLSGGQQQRVALARALVIEPDILLLDEPLSNLDARLRDEMRNEILRLQREYGITTIYVTHDQVEALTMSDRIAVFNVGNCQQIGTPTEIYNHPVNDFVAEFIGETNLLDVRWRKEKEAFYSEDLNSSIVVTPSGSEVENAPLKMSIRPEAIEVSGSELSGPNVYVGKVHLVQFTGEAVHSFIALHDRNMFIKVTDLNKGPSTYLKENAEVYVQFPPSQIRIVPKAAKE</sequence>
<dbReference type="PANTHER" id="PTHR42781">
    <property type="entry name" value="SPERMIDINE/PUTRESCINE IMPORT ATP-BINDING PROTEIN POTA"/>
    <property type="match status" value="1"/>
</dbReference>
<dbReference type="PANTHER" id="PTHR42781:SF4">
    <property type="entry name" value="SPERMIDINE_PUTRESCINE IMPORT ATP-BINDING PROTEIN POTA"/>
    <property type="match status" value="1"/>
</dbReference>
<keyword evidence="1 7" id="KW-0813">Transport</keyword>
<comment type="function">
    <text evidence="7">Part of the ABC transporter complex PotABCD involved in spermidine/putrescine import. Responsible for energy coupling to the transport system.</text>
</comment>
<proteinExistence type="inferred from homology"/>
<dbReference type="Gene3D" id="3.40.50.300">
    <property type="entry name" value="P-loop containing nucleotide triphosphate hydrolases"/>
    <property type="match status" value="1"/>
</dbReference>
<keyword evidence="2 7" id="KW-1003">Cell membrane</keyword>
<dbReference type="NCBIfam" id="TIGR01187">
    <property type="entry name" value="potA"/>
    <property type="match status" value="1"/>
</dbReference>
<organism evidence="9 10">
    <name type="scientific">Halobacillus karajensis</name>
    <dbReference type="NCBI Taxonomy" id="195088"/>
    <lineage>
        <taxon>Bacteria</taxon>
        <taxon>Bacillati</taxon>
        <taxon>Bacillota</taxon>
        <taxon>Bacilli</taxon>
        <taxon>Bacillales</taxon>
        <taxon>Bacillaceae</taxon>
        <taxon>Halobacillus</taxon>
    </lineage>
</organism>
<gene>
    <name evidence="9" type="primary">malK</name>
    <name evidence="7" type="synonym">potA</name>
    <name evidence="9" type="ORF">BN983_01132</name>
</gene>
<dbReference type="GO" id="GO:0015417">
    <property type="term" value="F:ABC-type polyamine transporter activity"/>
    <property type="evidence" value="ECO:0007669"/>
    <property type="project" value="UniProtKB-EC"/>
</dbReference>
<dbReference type="SUPFAM" id="SSF52540">
    <property type="entry name" value="P-loop containing nucleoside triphosphate hydrolases"/>
    <property type="match status" value="1"/>
</dbReference>
<dbReference type="SUPFAM" id="SSF50331">
    <property type="entry name" value="MOP-like"/>
    <property type="match status" value="1"/>
</dbReference>
<evidence type="ECO:0000256" key="6">
    <source>
        <dbReference type="ARBA" id="ARBA00023136"/>
    </source>
</evidence>
<dbReference type="InterPro" id="IPR008995">
    <property type="entry name" value="Mo/tungstate-bd_C_term_dom"/>
</dbReference>
<dbReference type="EC" id="7.6.2.11" evidence="7"/>
<keyword evidence="5 7" id="KW-1278">Translocase</keyword>
<dbReference type="InterPro" id="IPR050093">
    <property type="entry name" value="ABC_SmlMolc_Importer"/>
</dbReference>
<dbReference type="AlphaFoldDB" id="A0A059NWL2"/>
<evidence type="ECO:0000256" key="4">
    <source>
        <dbReference type="ARBA" id="ARBA00022840"/>
    </source>
</evidence>
<dbReference type="Pfam" id="PF00005">
    <property type="entry name" value="ABC_tran"/>
    <property type="match status" value="1"/>
</dbReference>
<evidence type="ECO:0000256" key="5">
    <source>
        <dbReference type="ARBA" id="ARBA00022967"/>
    </source>
</evidence>
<dbReference type="GO" id="GO:0016887">
    <property type="term" value="F:ATP hydrolysis activity"/>
    <property type="evidence" value="ECO:0007669"/>
    <property type="project" value="InterPro"/>
</dbReference>
<accession>A0A059NWL2</accession>
<keyword evidence="3 7" id="KW-0547">Nucleotide-binding</keyword>
<evidence type="ECO:0000256" key="2">
    <source>
        <dbReference type="ARBA" id="ARBA00022475"/>
    </source>
</evidence>
<dbReference type="FunFam" id="3.40.50.300:FF:000042">
    <property type="entry name" value="Maltose/maltodextrin ABC transporter, ATP-binding protein"/>
    <property type="match status" value="1"/>
</dbReference>
<reference evidence="10" key="1">
    <citation type="submission" date="2014-03" db="EMBL/GenBank/DDBJ databases">
        <authorList>
            <person name="Urmite Genomes U."/>
        </authorList>
    </citation>
    <scope>NUCLEOTIDE SEQUENCE [LARGE SCALE GENOMIC DNA]</scope>
    <source>
        <strain evidence="10">HD-03</strain>
    </source>
</reference>
<dbReference type="InterPro" id="IPR017871">
    <property type="entry name" value="ABC_transporter-like_CS"/>
</dbReference>
<dbReference type="InterPro" id="IPR003439">
    <property type="entry name" value="ABC_transporter-like_ATP-bd"/>
</dbReference>
<dbReference type="InterPro" id="IPR005893">
    <property type="entry name" value="PotA-like"/>
</dbReference>
<dbReference type="InterPro" id="IPR003593">
    <property type="entry name" value="AAA+_ATPase"/>
</dbReference>
<feature type="domain" description="ABC transporter" evidence="8">
    <location>
        <begin position="4"/>
        <end position="234"/>
    </location>
</feature>
<name>A0A059NWL2_9BACI</name>
<comment type="catalytic activity">
    <reaction evidence="7">
        <text>ATP + H2O + polyamine-[polyamine-binding protein]Side 1 = ADP + phosphate + polyamineSide 2 + [polyamine-binding protein]Side 1.</text>
        <dbReference type="EC" id="7.6.2.11"/>
    </reaction>
</comment>
<dbReference type="GO" id="GO:0005524">
    <property type="term" value="F:ATP binding"/>
    <property type="evidence" value="ECO:0007669"/>
    <property type="project" value="UniProtKB-KW"/>
</dbReference>
<evidence type="ECO:0000256" key="3">
    <source>
        <dbReference type="ARBA" id="ARBA00022741"/>
    </source>
</evidence>
<comment type="similarity">
    <text evidence="7">Belongs to the ABC transporter superfamily. Spermidine/putrescine importer (TC 3.A.1.11.1) family.</text>
</comment>
<reference evidence="9 10" key="2">
    <citation type="submission" date="2014-05" db="EMBL/GenBank/DDBJ databases">
        <title>Draft genome sequence of Halobacillus karajensis HK-03.</title>
        <authorList>
            <person name="Khelaifia S."/>
            <person name="Croce O."/>
            <person name="Lagier J.C."/>
            <person name="Raoult D."/>
        </authorList>
    </citation>
    <scope>NUCLEOTIDE SEQUENCE [LARGE SCALE GENOMIC DNA]</scope>
    <source>
        <strain evidence="9 10">HD-03</strain>
    </source>
</reference>
<evidence type="ECO:0000256" key="1">
    <source>
        <dbReference type="ARBA" id="ARBA00022448"/>
    </source>
</evidence>
<dbReference type="InterPro" id="IPR013611">
    <property type="entry name" value="Transp-assoc_OB_typ2"/>
</dbReference>
<dbReference type="RefSeq" id="WP_035506409.1">
    <property type="nucleotide sequence ID" value="NZ_CCDH010000001.1"/>
</dbReference>
<dbReference type="Gene3D" id="2.40.50.100">
    <property type="match status" value="1"/>
</dbReference>
<evidence type="ECO:0000259" key="8">
    <source>
        <dbReference type="PROSITE" id="PS50893"/>
    </source>
</evidence>
<keyword evidence="4 7" id="KW-0067">ATP-binding</keyword>
<comment type="caution">
    <text evidence="9">The sequence shown here is derived from an EMBL/GenBank/DDBJ whole genome shotgun (WGS) entry which is preliminary data.</text>
</comment>
<dbReference type="GO" id="GO:0043190">
    <property type="term" value="C:ATP-binding cassette (ABC) transporter complex"/>
    <property type="evidence" value="ECO:0007669"/>
    <property type="project" value="InterPro"/>
</dbReference>
<comment type="subunit">
    <text evidence="7">The complex is composed of two ATP-binding proteins (PotA), two transmembrane proteins (PotB and PotC) and a solute-binding protein (PotD).</text>
</comment>
<dbReference type="PROSITE" id="PS00211">
    <property type="entry name" value="ABC_TRANSPORTER_1"/>
    <property type="match status" value="1"/>
</dbReference>
<keyword evidence="10" id="KW-1185">Reference proteome</keyword>
<dbReference type="InterPro" id="IPR027417">
    <property type="entry name" value="P-loop_NTPase"/>
</dbReference>
<evidence type="ECO:0000313" key="10">
    <source>
        <dbReference type="Proteomes" id="UP000028868"/>
    </source>
</evidence>
<dbReference type="SMART" id="SM00382">
    <property type="entry name" value="AAA"/>
    <property type="match status" value="1"/>
</dbReference>
<dbReference type="Proteomes" id="UP000028868">
    <property type="component" value="Unassembled WGS sequence"/>
</dbReference>
<dbReference type="EMBL" id="CCDI010000001">
    <property type="protein sequence ID" value="CDQ22914.1"/>
    <property type="molecule type" value="Genomic_DNA"/>
</dbReference>